<dbReference type="EMBL" id="BK032589">
    <property type="protein sequence ID" value="DAF49806.1"/>
    <property type="molecule type" value="Genomic_DNA"/>
</dbReference>
<dbReference type="InterPro" id="IPR021145">
    <property type="entry name" value="Portal_protein_SPP1_Gp6-like"/>
</dbReference>
<feature type="region of interest" description="Disordered" evidence="1">
    <location>
        <begin position="476"/>
        <end position="500"/>
    </location>
</feature>
<feature type="compositionally biased region" description="Basic and acidic residues" evidence="1">
    <location>
        <begin position="483"/>
        <end position="500"/>
    </location>
</feature>
<protein>
    <submittedName>
        <fullName evidence="2">PORTAL PROTEIN</fullName>
    </submittedName>
</protein>
<organism evidence="2">
    <name type="scientific">Myoviridae sp. ctBbR2</name>
    <dbReference type="NCBI Taxonomy" id="2827667"/>
    <lineage>
        <taxon>Viruses</taxon>
        <taxon>Duplodnaviria</taxon>
        <taxon>Heunggongvirae</taxon>
        <taxon>Uroviricota</taxon>
        <taxon>Caudoviricetes</taxon>
    </lineage>
</organism>
<name>A0A8S5SFT2_9CAUD</name>
<sequence>MAIYIDPAMVPDLDNIDSRVFKYLIQKHKRQLARWAKCKDYYEGRHDILVRKADDDDDVVRFNVNYAKYVVDVGLGYYLGEPVKYNSDKADKADKQRKELEGGVKASIKNGSVKLYDPDLSQKLDISRIQDVYDNETISEIDSKIGKAIGIYGEAYEQLYANSDENPEPRSTVVSPMNCIMVRDNTVEHNKLFAIIYEIQEDLNESKYYSITVCNDHNTKEYRSRDLDNFEFYLIEGSEQEHYFGEVPVVEYQNNDERQGDFEQIIPMQDALNELFSDRVTDKKKFVNSILAMFGMTLDDDDEKELKKNRFIDGLPLDGKIEYIQKAFDENSVSVLCNDIIREIHKMTLTVDMTDENFAGNSSGQALMLKLMVMNMLVKNKMRSLEKGLKKRFEMYNHWLNVKGEMSLIDKKELDVVFTVAMPIDKPTIINMVTQLRGIVDDKTLLSQLWFIKDVDEVIENVKKQKTEEQQQYLATFGGQHAQDMETPIKDDKEKDPEKE</sequence>
<evidence type="ECO:0000313" key="2">
    <source>
        <dbReference type="EMBL" id="DAF49806.1"/>
    </source>
</evidence>
<reference evidence="2" key="1">
    <citation type="journal article" date="2021" name="Proc. Natl. Acad. Sci. U.S.A.">
        <title>A Catalog of Tens of Thousands of Viruses from Human Metagenomes Reveals Hidden Associations with Chronic Diseases.</title>
        <authorList>
            <person name="Tisza M.J."/>
            <person name="Buck C.B."/>
        </authorList>
    </citation>
    <scope>NUCLEOTIDE SEQUENCE</scope>
    <source>
        <strain evidence="2">CtBbR2</strain>
    </source>
</reference>
<proteinExistence type="predicted"/>
<dbReference type="Pfam" id="PF05133">
    <property type="entry name" value="SPP1_portal"/>
    <property type="match status" value="1"/>
</dbReference>
<dbReference type="InterPro" id="IPR006428">
    <property type="entry name" value="Portal_SPP1-type"/>
</dbReference>
<accession>A0A8S5SFT2</accession>
<evidence type="ECO:0000256" key="1">
    <source>
        <dbReference type="SAM" id="MobiDB-lite"/>
    </source>
</evidence>
<dbReference type="NCBIfam" id="TIGR01538">
    <property type="entry name" value="portal_SPP1"/>
    <property type="match status" value="1"/>
</dbReference>